<dbReference type="GO" id="GO:0046872">
    <property type="term" value="F:metal ion binding"/>
    <property type="evidence" value="ECO:0007669"/>
    <property type="project" value="UniProtKB-KW"/>
</dbReference>
<comment type="caution">
    <text evidence="9">The sequence shown here is derived from an EMBL/GenBank/DDBJ whole genome shotgun (WGS) entry which is preliminary data.</text>
</comment>
<sequence length="273" mass="30104">MYDLPTVVAFVVTNATRLVVLYWDIALTLVNWIAPNKRSHVVQTGNPGKRWGEYIAPQDGDSRSACPALNAMANHGILPRDGRNIKFTELSRTVRETYNIAETFSFVVSNFSAGMLGKAFEGGACDLADLNLHNGIEHDASLTRQDAFNQRDQGKPDAELVEELLNSATGSGRGGKPKLTIENLSWYMANRRTDAKASNPQYSLSFPHRLFGFVNTSFLLTVFDGDVGNLHDFLLEERLPEAWEPACRERMGVSLLKIAGKGIKVEIGAMFGP</sequence>
<dbReference type="STRING" id="39966.A0A369J6Q3"/>
<dbReference type="Gene3D" id="1.10.489.10">
    <property type="entry name" value="Chloroperoxidase-like"/>
    <property type="match status" value="1"/>
</dbReference>
<evidence type="ECO:0000256" key="7">
    <source>
        <dbReference type="ARBA" id="ARBA00025795"/>
    </source>
</evidence>
<comment type="similarity">
    <text evidence="7">Belongs to the chloroperoxidase family.</text>
</comment>
<gene>
    <name evidence="9" type="primary">stcC_0</name>
    <name evidence="9" type="ORF">Hypma_001715</name>
</gene>
<evidence type="ECO:0000313" key="9">
    <source>
        <dbReference type="EMBL" id="RDB17072.1"/>
    </source>
</evidence>
<dbReference type="EMBL" id="LUEZ02000113">
    <property type="protein sequence ID" value="RDB17072.1"/>
    <property type="molecule type" value="Genomic_DNA"/>
</dbReference>
<evidence type="ECO:0000256" key="5">
    <source>
        <dbReference type="ARBA" id="ARBA00023002"/>
    </source>
</evidence>
<accession>A0A369J6Q3</accession>
<dbReference type="PANTHER" id="PTHR33577:SF18">
    <property type="entry name" value="HEME HALOPEROXIDASE FAMILY PROFILE DOMAIN-CONTAINING PROTEIN"/>
    <property type="match status" value="1"/>
</dbReference>
<keyword evidence="10" id="KW-1185">Reference proteome</keyword>
<comment type="cofactor">
    <cofactor evidence="1">
        <name>heme b</name>
        <dbReference type="ChEBI" id="CHEBI:60344"/>
    </cofactor>
</comment>
<keyword evidence="4" id="KW-0479">Metal-binding</keyword>
<name>A0A369J6Q3_HYPMA</name>
<keyword evidence="3" id="KW-0349">Heme</keyword>
<evidence type="ECO:0000256" key="6">
    <source>
        <dbReference type="ARBA" id="ARBA00023004"/>
    </source>
</evidence>
<keyword evidence="2 9" id="KW-0575">Peroxidase</keyword>
<organism evidence="9 10">
    <name type="scientific">Hypsizygus marmoreus</name>
    <name type="common">White beech mushroom</name>
    <name type="synonym">Agaricus marmoreus</name>
    <dbReference type="NCBI Taxonomy" id="39966"/>
    <lineage>
        <taxon>Eukaryota</taxon>
        <taxon>Fungi</taxon>
        <taxon>Dikarya</taxon>
        <taxon>Basidiomycota</taxon>
        <taxon>Agaricomycotina</taxon>
        <taxon>Agaricomycetes</taxon>
        <taxon>Agaricomycetidae</taxon>
        <taxon>Agaricales</taxon>
        <taxon>Tricholomatineae</taxon>
        <taxon>Lyophyllaceae</taxon>
        <taxon>Hypsizygus</taxon>
    </lineage>
</organism>
<keyword evidence="5" id="KW-0560">Oxidoreductase</keyword>
<dbReference type="AlphaFoldDB" id="A0A369J6Q3"/>
<proteinExistence type="inferred from homology"/>
<dbReference type="Pfam" id="PF01328">
    <property type="entry name" value="Peroxidase_2"/>
    <property type="match status" value="1"/>
</dbReference>
<dbReference type="GO" id="GO:0004601">
    <property type="term" value="F:peroxidase activity"/>
    <property type="evidence" value="ECO:0007669"/>
    <property type="project" value="UniProtKB-KW"/>
</dbReference>
<dbReference type="PROSITE" id="PS51405">
    <property type="entry name" value="HEME_HALOPEROXIDASE"/>
    <property type="match status" value="1"/>
</dbReference>
<dbReference type="InterPro" id="IPR000028">
    <property type="entry name" value="Chloroperoxidase"/>
</dbReference>
<reference evidence="9" key="1">
    <citation type="submission" date="2018-04" db="EMBL/GenBank/DDBJ databases">
        <title>Whole genome sequencing of Hypsizygus marmoreus.</title>
        <authorList>
            <person name="Choi I.-G."/>
            <person name="Min B."/>
            <person name="Kim J.-G."/>
            <person name="Kim S."/>
            <person name="Oh Y.-L."/>
            <person name="Kong W.-S."/>
            <person name="Park H."/>
            <person name="Jeong J."/>
            <person name="Song E.-S."/>
        </authorList>
    </citation>
    <scope>NUCLEOTIDE SEQUENCE [LARGE SCALE GENOMIC DNA]</scope>
    <source>
        <strain evidence="9">51987-8</strain>
    </source>
</reference>
<evidence type="ECO:0000313" key="10">
    <source>
        <dbReference type="Proteomes" id="UP000076154"/>
    </source>
</evidence>
<dbReference type="Proteomes" id="UP000076154">
    <property type="component" value="Unassembled WGS sequence"/>
</dbReference>
<feature type="domain" description="Heme haloperoxidase family profile" evidence="8">
    <location>
        <begin position="50"/>
        <end position="260"/>
    </location>
</feature>
<evidence type="ECO:0000256" key="1">
    <source>
        <dbReference type="ARBA" id="ARBA00001970"/>
    </source>
</evidence>
<evidence type="ECO:0000259" key="8">
    <source>
        <dbReference type="PROSITE" id="PS51405"/>
    </source>
</evidence>
<evidence type="ECO:0000256" key="2">
    <source>
        <dbReference type="ARBA" id="ARBA00022559"/>
    </source>
</evidence>
<protein>
    <submittedName>
        <fullName evidence="9">Sterigmatocystin biosynthesis peroxidase stcC</fullName>
    </submittedName>
</protein>
<keyword evidence="6" id="KW-0408">Iron</keyword>
<dbReference type="InParanoid" id="A0A369J6Q3"/>
<dbReference type="OrthoDB" id="407298at2759"/>
<evidence type="ECO:0000256" key="4">
    <source>
        <dbReference type="ARBA" id="ARBA00022723"/>
    </source>
</evidence>
<dbReference type="InterPro" id="IPR036851">
    <property type="entry name" value="Chloroperoxidase-like_sf"/>
</dbReference>
<dbReference type="PANTHER" id="PTHR33577">
    <property type="entry name" value="STERIGMATOCYSTIN BIOSYNTHESIS PEROXIDASE STCC-RELATED"/>
    <property type="match status" value="1"/>
</dbReference>
<evidence type="ECO:0000256" key="3">
    <source>
        <dbReference type="ARBA" id="ARBA00022617"/>
    </source>
</evidence>
<dbReference type="SUPFAM" id="SSF47571">
    <property type="entry name" value="Cloroperoxidase"/>
    <property type="match status" value="1"/>
</dbReference>